<evidence type="ECO:0000256" key="5">
    <source>
        <dbReference type="ARBA" id="ARBA00023136"/>
    </source>
</evidence>
<dbReference type="GeneID" id="68116555"/>
<feature type="region of interest" description="Disordered" evidence="6">
    <location>
        <begin position="1"/>
        <end position="38"/>
    </location>
</feature>
<feature type="transmembrane region" description="Helical" evidence="7">
    <location>
        <begin position="201"/>
        <end position="223"/>
    </location>
</feature>
<dbReference type="VEuPathDB" id="AmoebaDB:FDP41_009339"/>
<sequence length="510" mass="57227">MKIRTKPSGGSTNIEATTSSFEDTTHSHRSAMEETTHDHEEGLLIDVEENHEDPFEFTIMSNAPSSVISTAKMVLVVIKYEVLNRVFWLELSKEIVYYLLVTIVTGLMFYQLGVDIPGSHSRIGYLLFCIAFIHLGSSRTTKYTLMLSPDVKRDCSTSSYITKAYNIAYLIMDTVFRGVIPSIIMSSNYYVIGLRAGFDHYIVFLCALILVSIYTTMLSYIIGLLTSNVYGYTRFFNIALIFNFLFSGLVANKASVPDVVRFVSVLSFWNQLYEMMMINEFKGALVNIKIGTMIDFKDIDGIYWLKELGMNVNGIKADIMLVIAHLTDGFIHCGNRKYHKAIKVVMSNDKFVLDTSNVGGKRTLEYKITKAILNSNDQTLTVKNINTKLSSETLDNKTKKLLFCIVANLLLTSISSELRDSIKNVYEIIYTDTNGSSISINRKYCFIGVGETVNLTIRCDALSDIKVRVNNKYTECEGSVGVVTFSVGTDSDSPIQVKNIDIYVGGQLRT</sequence>
<feature type="domain" description="ABC-2 type transporter transmembrane" evidence="8">
    <location>
        <begin position="95"/>
        <end position="281"/>
    </location>
</feature>
<accession>A0A6A5BCM9</accession>
<feature type="compositionally biased region" description="Polar residues" evidence="6">
    <location>
        <begin position="8"/>
        <end position="22"/>
    </location>
</feature>
<evidence type="ECO:0000256" key="1">
    <source>
        <dbReference type="ARBA" id="ARBA00004141"/>
    </source>
</evidence>
<feature type="transmembrane region" description="Helical" evidence="7">
    <location>
        <begin position="125"/>
        <end position="145"/>
    </location>
</feature>
<evidence type="ECO:0000313" key="9">
    <source>
        <dbReference type="EMBL" id="KAF0972436.1"/>
    </source>
</evidence>
<reference evidence="9 10" key="1">
    <citation type="journal article" date="2019" name="Sci. Rep.">
        <title>Nanopore sequencing improves the draft genome of the human pathogenic amoeba Naegleria fowleri.</title>
        <authorList>
            <person name="Liechti N."/>
            <person name="Schurch N."/>
            <person name="Bruggmann R."/>
            <person name="Wittwer M."/>
        </authorList>
    </citation>
    <scope>NUCLEOTIDE SEQUENCE [LARGE SCALE GENOMIC DNA]</scope>
    <source>
        <strain evidence="9 10">ATCC 30894</strain>
    </source>
</reference>
<dbReference type="GO" id="GO:0140359">
    <property type="term" value="F:ABC-type transporter activity"/>
    <property type="evidence" value="ECO:0007669"/>
    <property type="project" value="InterPro"/>
</dbReference>
<evidence type="ECO:0000256" key="7">
    <source>
        <dbReference type="SAM" id="Phobius"/>
    </source>
</evidence>
<protein>
    <recommendedName>
        <fullName evidence="8">ABC-2 type transporter transmembrane domain-containing protein</fullName>
    </recommendedName>
</protein>
<gene>
    <name evidence="9" type="ORF">FDP41_009339</name>
</gene>
<evidence type="ECO:0000259" key="8">
    <source>
        <dbReference type="Pfam" id="PF01061"/>
    </source>
</evidence>
<feature type="transmembrane region" description="Helical" evidence="7">
    <location>
        <begin position="166"/>
        <end position="189"/>
    </location>
</feature>
<keyword evidence="10" id="KW-1185">Reference proteome</keyword>
<comment type="caution">
    <text evidence="9">The sequence shown here is derived from an EMBL/GenBank/DDBJ whole genome shotgun (WGS) entry which is preliminary data.</text>
</comment>
<dbReference type="VEuPathDB" id="AmoebaDB:NfTy_061640"/>
<evidence type="ECO:0000256" key="4">
    <source>
        <dbReference type="ARBA" id="ARBA00022989"/>
    </source>
</evidence>
<organism evidence="9 10">
    <name type="scientific">Naegleria fowleri</name>
    <name type="common">Brain eating amoeba</name>
    <dbReference type="NCBI Taxonomy" id="5763"/>
    <lineage>
        <taxon>Eukaryota</taxon>
        <taxon>Discoba</taxon>
        <taxon>Heterolobosea</taxon>
        <taxon>Tetramitia</taxon>
        <taxon>Eutetramitia</taxon>
        <taxon>Vahlkampfiidae</taxon>
        <taxon>Naegleria</taxon>
    </lineage>
</organism>
<dbReference type="Proteomes" id="UP000444721">
    <property type="component" value="Unassembled WGS sequence"/>
</dbReference>
<dbReference type="AlphaFoldDB" id="A0A6A5BCM9"/>
<feature type="transmembrane region" description="Helical" evidence="7">
    <location>
        <begin position="95"/>
        <end position="113"/>
    </location>
</feature>
<evidence type="ECO:0000256" key="3">
    <source>
        <dbReference type="ARBA" id="ARBA00022692"/>
    </source>
</evidence>
<dbReference type="PANTHER" id="PTHR48041:SF139">
    <property type="entry name" value="PROTEIN SCARLET"/>
    <property type="match status" value="1"/>
</dbReference>
<dbReference type="PANTHER" id="PTHR48041">
    <property type="entry name" value="ABC TRANSPORTER G FAMILY MEMBER 28"/>
    <property type="match status" value="1"/>
</dbReference>
<keyword evidence="2" id="KW-0813">Transport</keyword>
<dbReference type="RefSeq" id="XP_044557150.1">
    <property type="nucleotide sequence ID" value="XM_044713286.1"/>
</dbReference>
<dbReference type="GO" id="GO:0016020">
    <property type="term" value="C:membrane"/>
    <property type="evidence" value="ECO:0007669"/>
    <property type="project" value="UniProtKB-SubCell"/>
</dbReference>
<keyword evidence="4 7" id="KW-1133">Transmembrane helix</keyword>
<dbReference type="Pfam" id="PF01061">
    <property type="entry name" value="ABC2_membrane"/>
    <property type="match status" value="1"/>
</dbReference>
<keyword evidence="3 7" id="KW-0812">Transmembrane</keyword>
<comment type="subcellular location">
    <subcellularLocation>
        <location evidence="1">Membrane</location>
        <topology evidence="1">Multi-pass membrane protein</topology>
    </subcellularLocation>
</comment>
<name>A0A6A5BCM9_NAEFO</name>
<proteinExistence type="predicted"/>
<feature type="transmembrane region" description="Helical" evidence="7">
    <location>
        <begin position="235"/>
        <end position="251"/>
    </location>
</feature>
<feature type="compositionally biased region" description="Basic and acidic residues" evidence="6">
    <location>
        <begin position="23"/>
        <end position="38"/>
    </location>
</feature>
<dbReference type="InterPro" id="IPR050352">
    <property type="entry name" value="ABCG_transporters"/>
</dbReference>
<dbReference type="EMBL" id="VFQX01000068">
    <property type="protein sequence ID" value="KAF0972436.1"/>
    <property type="molecule type" value="Genomic_DNA"/>
</dbReference>
<evidence type="ECO:0000256" key="6">
    <source>
        <dbReference type="SAM" id="MobiDB-lite"/>
    </source>
</evidence>
<evidence type="ECO:0000256" key="2">
    <source>
        <dbReference type="ARBA" id="ARBA00022448"/>
    </source>
</evidence>
<evidence type="ECO:0000313" key="10">
    <source>
        <dbReference type="Proteomes" id="UP000444721"/>
    </source>
</evidence>
<keyword evidence="5 7" id="KW-0472">Membrane</keyword>
<dbReference type="InterPro" id="IPR013525">
    <property type="entry name" value="ABC2_TM"/>
</dbReference>